<evidence type="ECO:0000256" key="7">
    <source>
        <dbReference type="SAM" id="MobiDB-lite"/>
    </source>
</evidence>
<dbReference type="GO" id="GO:0045944">
    <property type="term" value="P:positive regulation of transcription by RNA polymerase II"/>
    <property type="evidence" value="ECO:0007669"/>
    <property type="project" value="UniProtKB-ARBA"/>
</dbReference>
<keyword evidence="4 5" id="KW-0539">Nucleus</keyword>
<dbReference type="PRINTS" id="PR00024">
    <property type="entry name" value="HOMEOBOX"/>
</dbReference>
<dbReference type="AlphaFoldDB" id="A0A2J7RRS6"/>
<keyword evidence="10" id="KW-1185">Reference proteome</keyword>
<dbReference type="PANTHER" id="PTHR45664">
    <property type="entry name" value="PROTEIN ZERKNUELLT 1-RELATED"/>
    <property type="match status" value="1"/>
</dbReference>
<evidence type="ECO:0000256" key="5">
    <source>
        <dbReference type="PROSITE-ProRule" id="PRU00108"/>
    </source>
</evidence>
<feature type="region of interest" description="Disordered" evidence="7">
    <location>
        <begin position="99"/>
        <end position="133"/>
    </location>
</feature>
<dbReference type="GO" id="GO:0000978">
    <property type="term" value="F:RNA polymerase II cis-regulatory region sequence-specific DNA binding"/>
    <property type="evidence" value="ECO:0007669"/>
    <property type="project" value="TreeGrafter"/>
</dbReference>
<dbReference type="GO" id="GO:0005634">
    <property type="term" value="C:nucleus"/>
    <property type="evidence" value="ECO:0007669"/>
    <property type="project" value="UniProtKB-SubCell"/>
</dbReference>
<organism evidence="9 10">
    <name type="scientific">Cryptotermes secundus</name>
    <dbReference type="NCBI Taxonomy" id="105785"/>
    <lineage>
        <taxon>Eukaryota</taxon>
        <taxon>Metazoa</taxon>
        <taxon>Ecdysozoa</taxon>
        <taxon>Arthropoda</taxon>
        <taxon>Hexapoda</taxon>
        <taxon>Insecta</taxon>
        <taxon>Pterygota</taxon>
        <taxon>Neoptera</taxon>
        <taxon>Polyneoptera</taxon>
        <taxon>Dictyoptera</taxon>
        <taxon>Blattodea</taxon>
        <taxon>Blattoidea</taxon>
        <taxon>Termitoidae</taxon>
        <taxon>Kalotermitidae</taxon>
        <taxon>Cryptotermitinae</taxon>
        <taxon>Cryptotermes</taxon>
    </lineage>
</organism>
<dbReference type="SUPFAM" id="SSF46689">
    <property type="entry name" value="Homeodomain-like"/>
    <property type="match status" value="1"/>
</dbReference>
<reference evidence="9 10" key="1">
    <citation type="submission" date="2017-12" db="EMBL/GenBank/DDBJ databases">
        <title>Hemimetabolous genomes reveal molecular basis of termite eusociality.</title>
        <authorList>
            <person name="Harrison M.C."/>
            <person name="Jongepier E."/>
            <person name="Robertson H.M."/>
            <person name="Arning N."/>
            <person name="Bitard-Feildel T."/>
            <person name="Chao H."/>
            <person name="Childers C.P."/>
            <person name="Dinh H."/>
            <person name="Doddapaneni H."/>
            <person name="Dugan S."/>
            <person name="Gowin J."/>
            <person name="Greiner C."/>
            <person name="Han Y."/>
            <person name="Hu H."/>
            <person name="Hughes D.S.T."/>
            <person name="Huylmans A.-K."/>
            <person name="Kemena C."/>
            <person name="Kremer L.P.M."/>
            <person name="Lee S.L."/>
            <person name="Lopez-Ezquerra A."/>
            <person name="Mallet L."/>
            <person name="Monroy-Kuhn J.M."/>
            <person name="Moser A."/>
            <person name="Murali S.C."/>
            <person name="Muzny D.M."/>
            <person name="Otani S."/>
            <person name="Piulachs M.-D."/>
            <person name="Poelchau M."/>
            <person name="Qu J."/>
            <person name="Schaub F."/>
            <person name="Wada-Katsumata A."/>
            <person name="Worley K.C."/>
            <person name="Xie Q."/>
            <person name="Ylla G."/>
            <person name="Poulsen M."/>
            <person name="Gibbs R.A."/>
            <person name="Schal C."/>
            <person name="Richards S."/>
            <person name="Belles X."/>
            <person name="Korb J."/>
            <person name="Bornberg-Bauer E."/>
        </authorList>
    </citation>
    <scope>NUCLEOTIDE SEQUENCE [LARGE SCALE GENOMIC DNA]</scope>
    <source>
        <tissue evidence="9">Whole body</tissue>
    </source>
</reference>
<evidence type="ECO:0000256" key="3">
    <source>
        <dbReference type="ARBA" id="ARBA00023155"/>
    </source>
</evidence>
<dbReference type="InterPro" id="IPR001356">
    <property type="entry name" value="HD"/>
</dbReference>
<dbReference type="Gene3D" id="1.10.10.60">
    <property type="entry name" value="Homeodomain-like"/>
    <property type="match status" value="1"/>
</dbReference>
<evidence type="ECO:0000256" key="2">
    <source>
        <dbReference type="ARBA" id="ARBA00023125"/>
    </source>
</evidence>
<dbReference type="InterPro" id="IPR020479">
    <property type="entry name" value="HD_metazoa"/>
</dbReference>
<evidence type="ECO:0000256" key="1">
    <source>
        <dbReference type="ARBA" id="ARBA00004123"/>
    </source>
</evidence>
<sequence>MHFALRKNVRLLWPLTRFQILRNFRDIAGANQPTSTTKSSKVSKGRKRARTAYTSSQLFEMEQEFRHNNYICRPSRISLASILNLSERQIKIWFQNRRMKKKKTEIGRGNRGNSKPKSTPTSRRNNRTSAVSPPCVVVQPQSGILYQQHSNIFSTPEQSSLSSPNNYDPSLKNPTKLQYHCNIPAPSSSGIFGGNPCSYNINQGFTTMQPSSNHNSHKQYNNQQFLQPYASNSVCEFPHIVSALLGEFPASTGAFGNPKYVTDESLVGATALSNACWNKDEAYPCTAQAQYNLSSSDLTANVCYETNKFGLDVNMNIQASSSCELQQQIHRHVSAFTSGSAEPLKEQEDSQFPEIQVMEQLCQAALRDEYNQHSVSTEDPTIFSGITDQLSLLDLDNPLDELVQNVVQNNADVQSCTNIPWNLSDLYNCGEARAENISTSSTPPRFCQL</sequence>
<dbReference type="InterPro" id="IPR009057">
    <property type="entry name" value="Homeodomain-like_sf"/>
</dbReference>
<dbReference type="Pfam" id="PF00046">
    <property type="entry name" value="Homeodomain"/>
    <property type="match status" value="1"/>
</dbReference>
<evidence type="ECO:0000256" key="4">
    <source>
        <dbReference type="ARBA" id="ARBA00023242"/>
    </source>
</evidence>
<gene>
    <name evidence="9" type="ORF">B7P43_G03913</name>
</gene>
<dbReference type="Proteomes" id="UP000235965">
    <property type="component" value="Unassembled WGS sequence"/>
</dbReference>
<dbReference type="PANTHER" id="PTHR45664:SF12">
    <property type="entry name" value="PANCREAS_DUODENUM HOMEOBOX PROTEIN 1"/>
    <property type="match status" value="1"/>
</dbReference>
<feature type="domain" description="Homeobox" evidence="8">
    <location>
        <begin position="44"/>
        <end position="104"/>
    </location>
</feature>
<proteinExistence type="predicted"/>
<dbReference type="PROSITE" id="PS00027">
    <property type="entry name" value="HOMEOBOX_1"/>
    <property type="match status" value="1"/>
</dbReference>
<comment type="subcellular location">
    <subcellularLocation>
        <location evidence="1 5 6">Nucleus</location>
    </subcellularLocation>
</comment>
<comment type="caution">
    <text evidence="9">The sequence shown here is derived from an EMBL/GenBank/DDBJ whole genome shotgun (WGS) entry which is preliminary data.</text>
</comment>
<feature type="DNA-binding region" description="Homeobox" evidence="5">
    <location>
        <begin position="46"/>
        <end position="105"/>
    </location>
</feature>
<dbReference type="InParanoid" id="A0A2J7RRS6"/>
<dbReference type="EMBL" id="NEVH01000598">
    <property type="protein sequence ID" value="PNF43536.1"/>
    <property type="molecule type" value="Genomic_DNA"/>
</dbReference>
<feature type="compositionally biased region" description="Polar residues" evidence="7">
    <location>
        <begin position="111"/>
        <end position="130"/>
    </location>
</feature>
<evidence type="ECO:0000313" key="9">
    <source>
        <dbReference type="EMBL" id="PNF43536.1"/>
    </source>
</evidence>
<dbReference type="InterPro" id="IPR017970">
    <property type="entry name" value="Homeobox_CS"/>
</dbReference>
<dbReference type="SMART" id="SM00389">
    <property type="entry name" value="HOX"/>
    <property type="match status" value="1"/>
</dbReference>
<accession>A0A2J7RRS6</accession>
<keyword evidence="2 5" id="KW-0238">DNA-binding</keyword>
<evidence type="ECO:0000259" key="8">
    <source>
        <dbReference type="PROSITE" id="PS50071"/>
    </source>
</evidence>
<dbReference type="CDD" id="cd00086">
    <property type="entry name" value="homeodomain"/>
    <property type="match status" value="1"/>
</dbReference>
<name>A0A2J7RRS6_9NEOP</name>
<dbReference type="OrthoDB" id="6159439at2759"/>
<evidence type="ECO:0000313" key="10">
    <source>
        <dbReference type="Proteomes" id="UP000235965"/>
    </source>
</evidence>
<keyword evidence="3 5" id="KW-0371">Homeobox</keyword>
<evidence type="ECO:0000256" key="6">
    <source>
        <dbReference type="RuleBase" id="RU000682"/>
    </source>
</evidence>
<dbReference type="STRING" id="105785.A0A2J7RRS6"/>
<protein>
    <recommendedName>
        <fullName evidence="8">Homeobox domain-containing protein</fullName>
    </recommendedName>
</protein>
<dbReference type="PROSITE" id="PS50071">
    <property type="entry name" value="HOMEOBOX_2"/>
    <property type="match status" value="1"/>
</dbReference>
<dbReference type="GO" id="GO:0000981">
    <property type="term" value="F:DNA-binding transcription factor activity, RNA polymerase II-specific"/>
    <property type="evidence" value="ECO:0007669"/>
    <property type="project" value="InterPro"/>
</dbReference>